<dbReference type="OrthoDB" id="1058301at2759"/>
<reference evidence="15" key="1">
    <citation type="journal article" date="2013" name="Genome Biol. Evol.">
        <title>Punctuated emergences of genetic and phenotypic innovations in eumetazoan, bilaterian, euteleostome, and hominidae ancestors.</title>
        <authorList>
            <person name="Wenger Y."/>
            <person name="Galliot B."/>
        </authorList>
    </citation>
    <scope>NUCLEOTIDE SEQUENCE</scope>
    <source>
        <tissue evidence="15">Whole animals</tissue>
    </source>
</reference>
<evidence type="ECO:0000256" key="11">
    <source>
        <dbReference type="ARBA" id="ARBA00048580"/>
    </source>
</evidence>
<sequence>MCVEQEMLKLGLAVFTGGYLSASLILLHNPCLVHKKKKVLFSCQHISHRGGAGENLENTLTAFRHAIEVGTQMLELDVHLTADGQVVVSHDNNLKRLTGVDANISDLNFNDLPPLLHQIPVTFSHHDVSICNNNDRFIPLLRTVFKEFPNIPINIDPKIYNKDLIEKVIALVEEFERKNLVAIGNASKKVANCVYNQDPNIHLVFSKERCLTLIVLFYIGLLPFVPLKECFLELPYPPSILKRADLSLTERILLKITDWLLIRPVIFQHLQKRGIQVYLWVVNDEKDFDDCFNQLKVDGVMTDYPTKLTTYLKKLKNI</sequence>
<feature type="transmembrane region" description="Helical" evidence="13">
    <location>
        <begin position="210"/>
        <end position="227"/>
    </location>
</feature>
<evidence type="ECO:0000256" key="6">
    <source>
        <dbReference type="ARBA" id="ARBA00023098"/>
    </source>
</evidence>
<gene>
    <name evidence="15" type="primary">GDPD1</name>
</gene>
<comment type="catalytic activity">
    <reaction evidence="9">
        <text>N-(5Z,8Z,11Z,14Z-eicosatetraenoyl)-1-(9Z-octadecenoyl)-sn-glycero-3-phosphoethanolamine + H2O = N-(5Z,8Z,11Z,14Z-eicosatetraenoyl)-ethanolamine + 1-(9Z-octadecenoyl)-sn-glycero-3-phosphate + H(+)</text>
        <dbReference type="Rhea" id="RHEA:45544"/>
        <dbReference type="ChEBI" id="CHEBI:2700"/>
        <dbReference type="ChEBI" id="CHEBI:15377"/>
        <dbReference type="ChEBI" id="CHEBI:15378"/>
        <dbReference type="ChEBI" id="CHEBI:74544"/>
        <dbReference type="ChEBI" id="CHEBI:85223"/>
    </reaction>
    <physiologicalReaction direction="left-to-right" evidence="9">
        <dbReference type="Rhea" id="RHEA:45545"/>
    </physiologicalReaction>
</comment>
<comment type="catalytic activity">
    <reaction evidence="10">
        <text>N-hexadecanoyl-1-(9Z-octadecenoyl)-sn-glycero-3-phosphoethanolamine + H2O = N-hexadecanoylethanolamine + 1-(9Z-octadecenoyl)-sn-glycero-3-phosphate + H(+)</text>
        <dbReference type="Rhea" id="RHEA:53168"/>
        <dbReference type="ChEBI" id="CHEBI:15377"/>
        <dbReference type="ChEBI" id="CHEBI:15378"/>
        <dbReference type="ChEBI" id="CHEBI:71464"/>
        <dbReference type="ChEBI" id="CHEBI:74544"/>
        <dbReference type="ChEBI" id="CHEBI:85217"/>
    </reaction>
    <physiologicalReaction direction="left-to-right" evidence="10">
        <dbReference type="Rhea" id="RHEA:53169"/>
    </physiologicalReaction>
</comment>
<evidence type="ECO:0000256" key="3">
    <source>
        <dbReference type="ARBA" id="ARBA00022692"/>
    </source>
</evidence>
<dbReference type="EMBL" id="HAAD01002482">
    <property type="protein sequence ID" value="CDG68714.1"/>
    <property type="molecule type" value="mRNA"/>
</dbReference>
<dbReference type="InterPro" id="IPR030395">
    <property type="entry name" value="GP_PDE_dom"/>
</dbReference>
<evidence type="ECO:0000256" key="9">
    <source>
        <dbReference type="ARBA" id="ARBA00047392"/>
    </source>
</evidence>
<keyword evidence="5 13" id="KW-1133">Transmembrane helix</keyword>
<evidence type="ECO:0000256" key="7">
    <source>
        <dbReference type="ARBA" id="ARBA00023136"/>
    </source>
</evidence>
<dbReference type="CDD" id="cd08612">
    <property type="entry name" value="GDPD_GDE4"/>
    <property type="match status" value="1"/>
</dbReference>
<dbReference type="InterPro" id="IPR017946">
    <property type="entry name" value="PLC-like_Pdiesterase_TIM-brl"/>
</dbReference>
<comment type="subcellular location">
    <subcellularLocation>
        <location evidence="1">Membrane</location>
    </subcellularLocation>
</comment>
<keyword evidence="7 13" id="KW-0472">Membrane</keyword>
<keyword evidence="4" id="KW-0378">Hydrolase</keyword>
<dbReference type="PANTHER" id="PTHR42758">
    <property type="entry name" value="PHOSPHATIDYLGLYCEROL PHOSPHOLIPASE C"/>
    <property type="match status" value="1"/>
</dbReference>
<feature type="transmembrane region" description="Helical" evidence="13">
    <location>
        <begin position="12"/>
        <end position="32"/>
    </location>
</feature>
<evidence type="ECO:0000256" key="2">
    <source>
        <dbReference type="ARBA" id="ARBA00007277"/>
    </source>
</evidence>
<comment type="catalytic activity">
    <reaction evidence="8">
        <text>1-O-hexadecyl-sn-glycero-3-phosphocholine + H2O = 1-O-hexadecyl-sn-glycero-3-phosphate + choline + H(+)</text>
        <dbReference type="Rhea" id="RHEA:41143"/>
        <dbReference type="ChEBI" id="CHEBI:15354"/>
        <dbReference type="ChEBI" id="CHEBI:15377"/>
        <dbReference type="ChEBI" id="CHEBI:15378"/>
        <dbReference type="ChEBI" id="CHEBI:64496"/>
        <dbReference type="ChEBI" id="CHEBI:77580"/>
    </reaction>
    <physiologicalReaction direction="left-to-right" evidence="8">
        <dbReference type="Rhea" id="RHEA:41144"/>
    </physiologicalReaction>
</comment>
<dbReference type="GO" id="GO:0004622">
    <property type="term" value="F:phosphatidylcholine lysophospholipase activity"/>
    <property type="evidence" value="ECO:0007669"/>
    <property type="project" value="TreeGrafter"/>
</dbReference>
<keyword evidence="3 13" id="KW-0812">Transmembrane</keyword>
<protein>
    <submittedName>
        <fullName evidence="15">Glycerophosphodiester phosphodiesterase domain-containing protein 1</fullName>
    </submittedName>
</protein>
<dbReference type="PROSITE" id="PS51704">
    <property type="entry name" value="GP_PDE"/>
    <property type="match status" value="1"/>
</dbReference>
<dbReference type="Gene3D" id="3.20.20.190">
    <property type="entry name" value="Phosphatidylinositol (PI) phosphodiesterase"/>
    <property type="match status" value="1"/>
</dbReference>
<evidence type="ECO:0000256" key="8">
    <source>
        <dbReference type="ARBA" id="ARBA00036083"/>
    </source>
</evidence>
<dbReference type="Pfam" id="PF03009">
    <property type="entry name" value="GDPD"/>
    <property type="match status" value="1"/>
</dbReference>
<dbReference type="GO" id="GO:0008081">
    <property type="term" value="F:phosphoric diester hydrolase activity"/>
    <property type="evidence" value="ECO:0007669"/>
    <property type="project" value="InterPro"/>
</dbReference>
<evidence type="ECO:0000256" key="12">
    <source>
        <dbReference type="ARBA" id="ARBA00048947"/>
    </source>
</evidence>
<dbReference type="FunFam" id="3.20.20.190:FF:000017">
    <property type="entry name" value="glycerophosphodiester phosphodiesterase domain-containing protein 1"/>
    <property type="match status" value="1"/>
</dbReference>
<evidence type="ECO:0000256" key="4">
    <source>
        <dbReference type="ARBA" id="ARBA00022801"/>
    </source>
</evidence>
<dbReference type="AlphaFoldDB" id="T2M9C1"/>
<dbReference type="SUPFAM" id="SSF51695">
    <property type="entry name" value="PLC-like phosphodiesterases"/>
    <property type="match status" value="1"/>
</dbReference>
<evidence type="ECO:0000256" key="13">
    <source>
        <dbReference type="SAM" id="Phobius"/>
    </source>
</evidence>
<dbReference type="InterPro" id="IPR052271">
    <property type="entry name" value="GDPD-Related"/>
</dbReference>
<dbReference type="GO" id="GO:0005789">
    <property type="term" value="C:endoplasmic reticulum membrane"/>
    <property type="evidence" value="ECO:0007669"/>
    <property type="project" value="TreeGrafter"/>
</dbReference>
<comment type="similarity">
    <text evidence="2">Belongs to the glycerophosphoryl diester phosphodiesterase family.</text>
</comment>
<comment type="catalytic activity">
    <reaction evidence="12">
        <text>N,1-di-(9Z-octadecenoyl)-sn-glycero-3-phosphoethanolamine + H2O = N-(9Z-octadecenoyl) ethanolamine + 1-(9Z-octadecenoyl)-sn-glycero-3-phosphate + H(+)</text>
        <dbReference type="Rhea" id="RHEA:56460"/>
        <dbReference type="ChEBI" id="CHEBI:15377"/>
        <dbReference type="ChEBI" id="CHEBI:15378"/>
        <dbReference type="ChEBI" id="CHEBI:71466"/>
        <dbReference type="ChEBI" id="CHEBI:74544"/>
        <dbReference type="ChEBI" id="CHEBI:85222"/>
    </reaction>
    <physiologicalReaction direction="left-to-right" evidence="12">
        <dbReference type="Rhea" id="RHEA:56461"/>
    </physiologicalReaction>
</comment>
<keyword evidence="6" id="KW-0443">Lipid metabolism</keyword>
<organism evidence="15">
    <name type="scientific">Hydra vulgaris</name>
    <name type="common">Hydra</name>
    <name type="synonym">Hydra attenuata</name>
    <dbReference type="NCBI Taxonomy" id="6087"/>
    <lineage>
        <taxon>Eukaryota</taxon>
        <taxon>Metazoa</taxon>
        <taxon>Cnidaria</taxon>
        <taxon>Hydrozoa</taxon>
        <taxon>Hydroidolina</taxon>
        <taxon>Anthoathecata</taxon>
        <taxon>Aplanulata</taxon>
        <taxon>Hydridae</taxon>
        <taxon>Hydra</taxon>
    </lineage>
</organism>
<comment type="catalytic activity">
    <reaction evidence="11">
        <text>1-O-(1Z-octadecenyl)-sn-glycero-3-phospho-N-hexadecanoyl-ethanolamine + H2O = 1-O-(1Z-octadecenyl)-sn-glycero-3-phosphate + N-hexadecanoylethanolamine + H(+)</text>
        <dbReference type="Rhea" id="RHEA:53184"/>
        <dbReference type="ChEBI" id="CHEBI:15377"/>
        <dbReference type="ChEBI" id="CHEBI:15378"/>
        <dbReference type="ChEBI" id="CHEBI:71464"/>
        <dbReference type="ChEBI" id="CHEBI:137009"/>
        <dbReference type="ChEBI" id="CHEBI:137017"/>
    </reaction>
    <physiologicalReaction direction="left-to-right" evidence="11">
        <dbReference type="Rhea" id="RHEA:53185"/>
    </physiologicalReaction>
</comment>
<dbReference type="GO" id="GO:0046475">
    <property type="term" value="P:glycerophospholipid catabolic process"/>
    <property type="evidence" value="ECO:0007669"/>
    <property type="project" value="TreeGrafter"/>
</dbReference>
<evidence type="ECO:0000313" key="15">
    <source>
        <dbReference type="EMBL" id="CDG68714.1"/>
    </source>
</evidence>
<evidence type="ECO:0000256" key="10">
    <source>
        <dbReference type="ARBA" id="ARBA00047538"/>
    </source>
</evidence>
<dbReference type="PANTHER" id="PTHR42758:SF2">
    <property type="entry name" value="PHOSPHATIDYLGLYCEROL PHOSPHOLIPASE C"/>
    <property type="match status" value="1"/>
</dbReference>
<evidence type="ECO:0000256" key="5">
    <source>
        <dbReference type="ARBA" id="ARBA00022989"/>
    </source>
</evidence>
<evidence type="ECO:0000256" key="1">
    <source>
        <dbReference type="ARBA" id="ARBA00004370"/>
    </source>
</evidence>
<accession>T2M9C1</accession>
<proteinExistence type="evidence at transcript level"/>
<feature type="domain" description="GP-PDE" evidence="14">
    <location>
        <begin position="43"/>
        <end position="312"/>
    </location>
</feature>
<name>T2M9C1_HYDVU</name>
<evidence type="ECO:0000259" key="14">
    <source>
        <dbReference type="PROSITE" id="PS51704"/>
    </source>
</evidence>